<reference evidence="5" key="1">
    <citation type="journal article" date="2012" name="MBio">
        <title>Comparative genome analysis of Trichophyton rubrum and related dermatophytes reveals candidate genes involved in infection.</title>
        <authorList>
            <person name="Martinez D.A."/>
            <person name="Oliver B.G."/>
            <person name="Graeser Y."/>
            <person name="Goldberg J.M."/>
            <person name="Li W."/>
            <person name="Martinez-Rossi N.M."/>
            <person name="Monod M."/>
            <person name="Shelest E."/>
            <person name="Barton R.C."/>
            <person name="Birch E."/>
            <person name="Brakhage A.A."/>
            <person name="Chen Z."/>
            <person name="Gurr S.J."/>
            <person name="Heiman D."/>
            <person name="Heitman J."/>
            <person name="Kosti I."/>
            <person name="Rossi A."/>
            <person name="Saif S."/>
            <person name="Samalova M."/>
            <person name="Saunders C.W."/>
            <person name="Shea T."/>
            <person name="Summerbell R.C."/>
            <person name="Xu J."/>
            <person name="Young S."/>
            <person name="Zeng Q."/>
            <person name="Birren B.W."/>
            <person name="Cuomo C.A."/>
            <person name="White T.C."/>
        </authorList>
    </citation>
    <scope>NUCLEOTIDE SEQUENCE [LARGE SCALE GENOMIC DNA]</scope>
    <source>
        <strain evidence="5">ATCC MYA-4606 / CBS 127.97</strain>
    </source>
</reference>
<keyword evidence="4" id="KW-0645">Protease</keyword>
<evidence type="ECO:0000256" key="1">
    <source>
        <dbReference type="SAM" id="MobiDB-lite"/>
    </source>
</evidence>
<evidence type="ECO:0000259" key="2">
    <source>
        <dbReference type="Pfam" id="PF00675"/>
    </source>
</evidence>
<protein>
    <submittedName>
        <fullName evidence="4">Zinc metalloprotease</fullName>
    </submittedName>
</protein>
<organism evidence="4 5">
    <name type="scientific">Trichophyton equinum (strain ATCC MYA-4606 / CBS 127.97)</name>
    <name type="common">Horse ringworm fungus</name>
    <dbReference type="NCBI Taxonomy" id="559882"/>
    <lineage>
        <taxon>Eukaryota</taxon>
        <taxon>Fungi</taxon>
        <taxon>Dikarya</taxon>
        <taxon>Ascomycota</taxon>
        <taxon>Pezizomycotina</taxon>
        <taxon>Eurotiomycetes</taxon>
        <taxon>Eurotiomycetidae</taxon>
        <taxon>Onygenales</taxon>
        <taxon>Arthrodermataceae</taxon>
        <taxon>Trichophyton</taxon>
    </lineage>
</organism>
<dbReference type="InterPro" id="IPR011249">
    <property type="entry name" value="Metalloenz_LuxS/M16"/>
</dbReference>
<dbReference type="GO" id="GO:0046872">
    <property type="term" value="F:metal ion binding"/>
    <property type="evidence" value="ECO:0007669"/>
    <property type="project" value="InterPro"/>
</dbReference>
<dbReference type="eggNOG" id="KOG0961">
    <property type="taxonomic scope" value="Eukaryota"/>
</dbReference>
<feature type="domain" description="Peptidase M16 N-terminal" evidence="2">
    <location>
        <begin position="55"/>
        <end position="136"/>
    </location>
</feature>
<sequence>MESRSSFRIVNRFIPDYSASVFTQYESQRTGMRVVTIDQKGPRVQGHFVLATEIHDDSGAPHTLEHLCFMGSRNYQDKAFLHKLSARLYSEINAWTTVDHTAYTLESAGWEAFAQLLPVYLEHIITPTLSDSSCYTEVYHIDGTGHDAGVVYSEMQSFQNDSLYRADICGRRLLYPAGVGFRYETGGMIENLRVLTPDQIREFHREMYQPKNLCLVITGEIDHKNLCEILHKLEDTIMDIIPSPSAHFVRPWIDSPQASPLQKSIVEKVEFPEDDESFGMIQIRFLGPDFKDRVLASALNVILLYLAGSSASILVHALVEEEQVTSAVTYDTEERPHTEITFTLSNVATEELEAVERRFFEILKNAMEREIDMKYMHNCIQHHQRIWKFATETSNTSFTKAVITDFLFGERDGSTLETLGTLEEYKILEKWTDLEWRDYIKKWISNANHVSVLAIPSAKMATDVMEDEHKRIEERKAELGQEGLKSLADALEKAKRDHVEEPSTDLMSGFTIPGTDSIHFIQTATAKAGYALKSKTTGNDTQKLIDSDGPELPLFVHFEGISSNFVQLILMISTEDVPHTLLPLLPLYTESFFSLPIKRGGEILSFERVVVDLEKDTVGYWMSQTYNNPESLSISLQVEANKYQAAISWLKDLAWNSIFAVDRLRAVTSKLLADVPEERRDGEGMVEAIGIMTHLGEKSISRAYTALVKGRYLKRVQKVLATQPDEVVRQMEEVRKSLFRAENFRVLVIADVKKLTGPVTSWRTFIADLDTSKELKPVVNVAERLSDAGRHLGKHTYVVPMKSMDSSYAESSSKGICSHDDPKLPALMVAVAYLNMEEGPMWKALRGTGLAYYFYLRTSIDSGLIHFMIHQSPNAYKAFEAAKTTVEDYLSGNMEVDSTKVLECAVSTLINQFATEKQTYYEAAFDSFVKDTILNLRSDYNEALLKKIRAIDMGQVKEAIHDFILPLFTAGMTDLFVTCAPAPKEVIHKGFESAGFQPKVRSLRDFEDDYGLKFDNNGQEDSDIEEDDDDDDDDDDNSEEDNDEDDEGEGDDEAS</sequence>
<dbReference type="VEuPathDB" id="FungiDB:TEQG_05195"/>
<dbReference type="InterPro" id="IPR011765">
    <property type="entry name" value="Pept_M16_N"/>
</dbReference>
<dbReference type="GO" id="GO:0006508">
    <property type="term" value="P:proteolysis"/>
    <property type="evidence" value="ECO:0007669"/>
    <property type="project" value="UniProtKB-KW"/>
</dbReference>
<dbReference type="SUPFAM" id="SSF63411">
    <property type="entry name" value="LuxS/MPP-like metallohydrolase"/>
    <property type="match status" value="4"/>
</dbReference>
<dbReference type="Gene3D" id="3.30.830.10">
    <property type="entry name" value="Metalloenzyme, LuxS/M16 peptidase-like"/>
    <property type="match status" value="4"/>
</dbReference>
<name>F2PW13_TRIEC</name>
<keyword evidence="4" id="KW-0482">Metalloprotease</keyword>
<feature type="domain" description="Peptidase M16 C-terminal" evidence="3">
    <location>
        <begin position="195"/>
        <end position="376"/>
    </location>
</feature>
<dbReference type="EMBL" id="DS995744">
    <property type="protein sequence ID" value="EGE06081.1"/>
    <property type="molecule type" value="Genomic_DNA"/>
</dbReference>
<keyword evidence="4" id="KW-0378">Hydrolase</keyword>
<proteinExistence type="predicted"/>
<keyword evidence="5" id="KW-1185">Reference proteome</keyword>
<dbReference type="GO" id="GO:0008237">
    <property type="term" value="F:metallopeptidase activity"/>
    <property type="evidence" value="ECO:0007669"/>
    <property type="project" value="UniProtKB-KW"/>
</dbReference>
<dbReference type="FunFam" id="3.30.830.10:FF:000031">
    <property type="entry name" value="Putative zinc metalloprotease"/>
    <property type="match status" value="1"/>
</dbReference>
<gene>
    <name evidence="4" type="ORF">TEQG_05195</name>
</gene>
<dbReference type="InterPro" id="IPR007863">
    <property type="entry name" value="Peptidase_M16_C"/>
</dbReference>
<dbReference type="Pfam" id="PF00675">
    <property type="entry name" value="Peptidase_M16"/>
    <property type="match status" value="1"/>
</dbReference>
<evidence type="ECO:0000313" key="4">
    <source>
        <dbReference type="EMBL" id="EGE06081.1"/>
    </source>
</evidence>
<dbReference type="FunFam" id="3.30.830.10:FF:000015">
    <property type="entry name" value="Putative zinc metalloprotease"/>
    <property type="match status" value="1"/>
</dbReference>
<dbReference type="PANTHER" id="PTHR43016:SF16">
    <property type="entry name" value="METALLOPROTEASE, PUTATIVE (AFU_ORTHOLOGUE AFUA_4G07610)-RELATED"/>
    <property type="match status" value="1"/>
</dbReference>
<feature type="region of interest" description="Disordered" evidence="1">
    <location>
        <begin position="1011"/>
        <end position="1055"/>
    </location>
</feature>
<dbReference type="Pfam" id="PF05193">
    <property type="entry name" value="Peptidase_M16_C"/>
    <property type="match status" value="1"/>
</dbReference>
<dbReference type="OrthoDB" id="4953at2759"/>
<feature type="compositionally biased region" description="Acidic residues" evidence="1">
    <location>
        <begin position="1018"/>
        <end position="1055"/>
    </location>
</feature>
<dbReference type="Proteomes" id="UP000009169">
    <property type="component" value="Unassembled WGS sequence"/>
</dbReference>
<evidence type="ECO:0000313" key="5">
    <source>
        <dbReference type="Proteomes" id="UP000009169"/>
    </source>
</evidence>
<accession>F2PW13</accession>
<dbReference type="HOGENOM" id="CLU_006065_0_0_1"/>
<dbReference type="AlphaFoldDB" id="F2PW13"/>
<evidence type="ECO:0000259" key="3">
    <source>
        <dbReference type="Pfam" id="PF05193"/>
    </source>
</evidence>
<dbReference type="PANTHER" id="PTHR43016">
    <property type="entry name" value="PRESEQUENCE PROTEASE"/>
    <property type="match status" value="1"/>
</dbReference>